<dbReference type="Ensembl" id="ENSLLET00000044223.1">
    <property type="protein sequence ID" value="ENSLLEP00000042522.1"/>
    <property type="gene ID" value="ENSLLEG00000027033.1"/>
</dbReference>
<organism evidence="2 3">
    <name type="scientific">Leptobrachium leishanense</name>
    <name type="common">Leishan spiny toad</name>
    <dbReference type="NCBI Taxonomy" id="445787"/>
    <lineage>
        <taxon>Eukaryota</taxon>
        <taxon>Metazoa</taxon>
        <taxon>Chordata</taxon>
        <taxon>Craniata</taxon>
        <taxon>Vertebrata</taxon>
        <taxon>Euteleostomi</taxon>
        <taxon>Amphibia</taxon>
        <taxon>Batrachia</taxon>
        <taxon>Anura</taxon>
        <taxon>Pelobatoidea</taxon>
        <taxon>Megophryidae</taxon>
        <taxon>Leptobrachium</taxon>
    </lineage>
</organism>
<dbReference type="GeneTree" id="ENSGT01120000272103"/>
<reference evidence="2" key="1">
    <citation type="submission" date="2025-08" db="UniProtKB">
        <authorList>
            <consortium name="Ensembl"/>
        </authorList>
    </citation>
    <scope>IDENTIFICATION</scope>
</reference>
<dbReference type="OrthoDB" id="9722553at2759"/>
<feature type="domain" description="DUF4939" evidence="1">
    <location>
        <begin position="44"/>
        <end position="121"/>
    </location>
</feature>
<accession>A0A8C5QTL1</accession>
<name>A0A8C5QTL1_9ANUR</name>
<dbReference type="InterPro" id="IPR032549">
    <property type="entry name" value="DUF4939"/>
</dbReference>
<dbReference type="Proteomes" id="UP000694569">
    <property type="component" value="Unplaced"/>
</dbReference>
<dbReference type="Pfam" id="PF16297">
    <property type="entry name" value="DUF4939"/>
    <property type="match status" value="1"/>
</dbReference>
<dbReference type="AlphaFoldDB" id="A0A8C5QTL1"/>
<evidence type="ECO:0000313" key="2">
    <source>
        <dbReference type="Ensembl" id="ENSLLEP00000042522.1"/>
    </source>
</evidence>
<evidence type="ECO:0000259" key="1">
    <source>
        <dbReference type="Pfam" id="PF16297"/>
    </source>
</evidence>
<evidence type="ECO:0000313" key="3">
    <source>
        <dbReference type="Proteomes" id="UP000694569"/>
    </source>
</evidence>
<keyword evidence="3" id="KW-1185">Reference proteome</keyword>
<protein>
    <recommendedName>
        <fullName evidence="1">DUF4939 domain-containing protein</fullName>
    </recommendedName>
</protein>
<reference evidence="2" key="2">
    <citation type="submission" date="2025-09" db="UniProtKB">
        <authorList>
            <consortium name="Ensembl"/>
        </authorList>
    </citation>
    <scope>IDENTIFICATION</scope>
</reference>
<sequence length="159" mass="17543">MFSRLALHALLNQPGRALPSPSLSVPEATVSAAILPPNHHVHMTAPMRFDGTPSDCRVFLIQVGIHFDLNPGMCPSDKSKVGFLINHLSDKALEWATPLWENKKPIIYDYEMFVSELCHTFNPTRRSQMAESIAEERDYAFTVLAGGISGINVPGDLEA</sequence>
<proteinExistence type="predicted"/>